<keyword evidence="1" id="KW-0547">Nucleotide-binding</keyword>
<dbReference type="PROSITE" id="PS00108">
    <property type="entry name" value="PROTEIN_KINASE_ST"/>
    <property type="match status" value="2"/>
</dbReference>
<dbReference type="SMART" id="SM00220">
    <property type="entry name" value="S_TKc"/>
    <property type="match status" value="2"/>
</dbReference>
<keyword evidence="2" id="KW-0067">ATP-binding</keyword>
<feature type="domain" description="Protein kinase" evidence="3">
    <location>
        <begin position="383"/>
        <end position="661"/>
    </location>
</feature>
<name>A0AB34IXZ2_PRYPA</name>
<organism evidence="4 5">
    <name type="scientific">Prymnesium parvum</name>
    <name type="common">Toxic golden alga</name>
    <dbReference type="NCBI Taxonomy" id="97485"/>
    <lineage>
        <taxon>Eukaryota</taxon>
        <taxon>Haptista</taxon>
        <taxon>Haptophyta</taxon>
        <taxon>Prymnesiophyceae</taxon>
        <taxon>Prymnesiales</taxon>
        <taxon>Prymnesiaceae</taxon>
        <taxon>Prymnesium</taxon>
    </lineage>
</organism>
<evidence type="ECO:0000259" key="3">
    <source>
        <dbReference type="PROSITE" id="PS50011"/>
    </source>
</evidence>
<evidence type="ECO:0000256" key="1">
    <source>
        <dbReference type="ARBA" id="ARBA00022741"/>
    </source>
</evidence>
<dbReference type="SUPFAM" id="SSF56112">
    <property type="entry name" value="Protein kinase-like (PK-like)"/>
    <property type="match status" value="2"/>
</dbReference>
<protein>
    <recommendedName>
        <fullName evidence="3">Protein kinase domain-containing protein</fullName>
    </recommendedName>
</protein>
<dbReference type="FunFam" id="1.10.510.10:FF:000571">
    <property type="entry name" value="Maternal embryonic leucine zipper kinase"/>
    <property type="match status" value="2"/>
</dbReference>
<dbReference type="InterPro" id="IPR000719">
    <property type="entry name" value="Prot_kinase_dom"/>
</dbReference>
<reference evidence="4 5" key="1">
    <citation type="journal article" date="2024" name="Science">
        <title>Giant polyketide synthase enzymes in the biosynthesis of giant marine polyether toxins.</title>
        <authorList>
            <person name="Fallon T.R."/>
            <person name="Shende V.V."/>
            <person name="Wierzbicki I.H."/>
            <person name="Pendleton A.L."/>
            <person name="Watervoot N.F."/>
            <person name="Auber R.P."/>
            <person name="Gonzalez D.J."/>
            <person name="Wisecaver J.H."/>
            <person name="Moore B.S."/>
        </authorList>
    </citation>
    <scope>NUCLEOTIDE SEQUENCE [LARGE SCALE GENOMIC DNA]</scope>
    <source>
        <strain evidence="4 5">12B1</strain>
    </source>
</reference>
<dbReference type="InterPro" id="IPR008271">
    <property type="entry name" value="Ser/Thr_kinase_AS"/>
</dbReference>
<dbReference type="EMBL" id="JBGBPQ010000017">
    <property type="protein sequence ID" value="KAL1507938.1"/>
    <property type="molecule type" value="Genomic_DNA"/>
</dbReference>
<dbReference type="InterPro" id="IPR011009">
    <property type="entry name" value="Kinase-like_dom_sf"/>
</dbReference>
<evidence type="ECO:0000313" key="5">
    <source>
        <dbReference type="Proteomes" id="UP001515480"/>
    </source>
</evidence>
<evidence type="ECO:0000313" key="4">
    <source>
        <dbReference type="EMBL" id="KAL1507938.1"/>
    </source>
</evidence>
<dbReference type="PANTHER" id="PTHR24347">
    <property type="entry name" value="SERINE/THREONINE-PROTEIN KINASE"/>
    <property type="match status" value="1"/>
</dbReference>
<dbReference type="GO" id="GO:0004672">
    <property type="term" value="F:protein kinase activity"/>
    <property type="evidence" value="ECO:0007669"/>
    <property type="project" value="InterPro"/>
</dbReference>
<evidence type="ECO:0000256" key="2">
    <source>
        <dbReference type="ARBA" id="ARBA00022840"/>
    </source>
</evidence>
<dbReference type="PROSITE" id="PS50011">
    <property type="entry name" value="PROTEIN_KINASE_DOM"/>
    <property type="match status" value="2"/>
</dbReference>
<dbReference type="AlphaFoldDB" id="A0AB34IXZ2"/>
<gene>
    <name evidence="4" type="ORF">AB1Y20_007542</name>
</gene>
<dbReference type="Pfam" id="PF00069">
    <property type="entry name" value="Pkinase"/>
    <property type="match status" value="2"/>
</dbReference>
<sequence>MEADLQLADVESAYEMVDKFGVGASAAVYLAKRRADSQDVAIKVFDLSALEDTETADAVRTEVGLLRMTSHMHIVRLLEVVRDRKSLCVVMEALKGGELFAHLQKGAMPEEQTRTIFSQVVCAVDHLHSLGFVHRDVKPENIMYASPPADGSPIVKLVDFGSAARCDREGGGVTGLASTPHYVAPEVLHSAGYCDAPPTNEPYGQKCDVWSLGVLLFAMLSKTFPFAPRVVKKGMNKENEILRRVAQGAFDFIPNKNWLSVSSEAKDLIRKCLVLNPAQRISIGELKKDVWCRDAVAAAAEFAAKTAPAANAAPAAKEAVVEVQSKYLKRHCSALEDAISRAVSSAVLCAQSPSSDPRDRSVSSFVCGGMEADVQLDDVESAYEMVDKFGVGSSAAVYLATRRADSQDVAIKVFDLSALEDTETADAVRTEVGLLRMTSHMHIVRLLEVVRDRKSLCVVMEALKGGELFAHLQKGAMPEEQTRTIFSQVVCAVDHLHSLGFVHRDVKPENIMYASPPADGSPIVKLVDFGSAARCDREGGGVTGLASTPHYVAPEVLHSAGYCDAPPTNEPYGQKCDVWSLGVLLFAMLSKTFPFAPRVVKKGMNKENEILRRVAKGAFDFIPNKNWLSVSCEAKDLIRKCLVLNPAHRISIGELKQDVWCRDAVAAAAELAAKAAPSAKAAEMELRSKYMRRHCSALEDAIGRAVSSAALCEHMNTVEQALEHVGTTLSSGSFRTFVPLSELPATVAYDVDALRALEWELDFALKACVRSRSADPIAFLGQELLRVRSTR</sequence>
<comment type="caution">
    <text evidence="4">The sequence shown here is derived from an EMBL/GenBank/DDBJ whole genome shotgun (WGS) entry which is preliminary data.</text>
</comment>
<dbReference type="GO" id="GO:0005524">
    <property type="term" value="F:ATP binding"/>
    <property type="evidence" value="ECO:0007669"/>
    <property type="project" value="UniProtKB-KW"/>
</dbReference>
<accession>A0AB34IXZ2</accession>
<dbReference type="Proteomes" id="UP001515480">
    <property type="component" value="Unassembled WGS sequence"/>
</dbReference>
<feature type="domain" description="Protein kinase" evidence="3">
    <location>
        <begin position="14"/>
        <end position="292"/>
    </location>
</feature>
<dbReference type="Gene3D" id="1.10.510.10">
    <property type="entry name" value="Transferase(Phosphotransferase) domain 1"/>
    <property type="match status" value="2"/>
</dbReference>
<proteinExistence type="predicted"/>
<keyword evidence="5" id="KW-1185">Reference proteome</keyword>